<name>A0A8J3CFS0_9BURK</name>
<reference evidence="1" key="1">
    <citation type="journal article" date="2014" name="Int. J. Syst. Evol. Microbiol.">
        <title>Complete genome sequence of Corynebacterium casei LMG S-19264T (=DSM 44701T), isolated from a smear-ripened cheese.</title>
        <authorList>
            <consortium name="US DOE Joint Genome Institute (JGI-PGF)"/>
            <person name="Walter F."/>
            <person name="Albersmeier A."/>
            <person name="Kalinowski J."/>
            <person name="Ruckert C."/>
        </authorList>
    </citation>
    <scope>NUCLEOTIDE SEQUENCE</scope>
    <source>
        <strain evidence="1">KCTC 32501</strain>
    </source>
</reference>
<keyword evidence="2" id="KW-1185">Reference proteome</keyword>
<accession>A0A8J3CFS0</accession>
<sequence>MSNQTKQKRKNKKYQGRKNVRCSFGRTYAVFNPIIDWFARQIDSGETLCVAGVPSVVTANNTYSPTWEAIEALTDFGDTARDLGVFDVPVGDLDAFKKALKHDMPVPQSTFESAFKQLLNLRDAVMRMPAAVQVRVAEVTQLRLLNGVV</sequence>
<proteinExistence type="predicted"/>
<dbReference type="AlphaFoldDB" id="A0A8J3CFS0"/>
<gene>
    <name evidence="1" type="ORF">GCM10009007_03100</name>
</gene>
<evidence type="ECO:0000313" key="2">
    <source>
        <dbReference type="Proteomes" id="UP000614287"/>
    </source>
</evidence>
<reference evidence="1" key="2">
    <citation type="submission" date="2020-09" db="EMBL/GenBank/DDBJ databases">
        <authorList>
            <person name="Sun Q."/>
            <person name="Kim S."/>
        </authorList>
    </citation>
    <scope>NUCLEOTIDE SEQUENCE</scope>
    <source>
        <strain evidence="1">KCTC 32501</strain>
    </source>
</reference>
<comment type="caution">
    <text evidence="1">The sequence shown here is derived from an EMBL/GenBank/DDBJ whole genome shotgun (WGS) entry which is preliminary data.</text>
</comment>
<dbReference type="Proteomes" id="UP000614287">
    <property type="component" value="Unassembled WGS sequence"/>
</dbReference>
<dbReference type="EMBL" id="BMZG01000002">
    <property type="protein sequence ID" value="GHA66037.1"/>
    <property type="molecule type" value="Genomic_DNA"/>
</dbReference>
<protein>
    <submittedName>
        <fullName evidence="1">Uncharacterized protein</fullName>
    </submittedName>
</protein>
<evidence type="ECO:0000313" key="1">
    <source>
        <dbReference type="EMBL" id="GHA66037.1"/>
    </source>
</evidence>
<dbReference type="RefSeq" id="WP_189490678.1">
    <property type="nucleotide sequence ID" value="NZ_BMZG01000002.1"/>
</dbReference>
<organism evidence="1 2">
    <name type="scientific">Formosimonas limnophila</name>
    <dbReference type="NCBI Taxonomy" id="1384487"/>
    <lineage>
        <taxon>Bacteria</taxon>
        <taxon>Pseudomonadati</taxon>
        <taxon>Pseudomonadota</taxon>
        <taxon>Betaproteobacteria</taxon>
        <taxon>Burkholderiales</taxon>
        <taxon>Burkholderiaceae</taxon>
        <taxon>Formosimonas</taxon>
    </lineage>
</organism>